<dbReference type="GO" id="GO:0046872">
    <property type="term" value="F:metal ion binding"/>
    <property type="evidence" value="ECO:0007669"/>
    <property type="project" value="UniProtKB-KW"/>
</dbReference>
<keyword evidence="2" id="KW-0479">Metal-binding</keyword>
<dbReference type="InterPro" id="IPR014710">
    <property type="entry name" value="RmlC-like_jellyroll"/>
</dbReference>
<gene>
    <name evidence="6" type="ORF">C1T31_09390</name>
</gene>
<evidence type="ECO:0000256" key="2">
    <source>
        <dbReference type="PIRSR" id="PIRSR006232-1"/>
    </source>
</evidence>
<feature type="binding site" evidence="2">
    <location>
        <position position="58"/>
    </location>
    <ligand>
        <name>Fe cation</name>
        <dbReference type="ChEBI" id="CHEBI:24875"/>
    </ligand>
</feature>
<feature type="binding site" evidence="2">
    <location>
        <position position="60"/>
    </location>
    <ligand>
        <name>Fe cation</name>
        <dbReference type="ChEBI" id="CHEBI:24875"/>
    </ligand>
</feature>
<keyword evidence="2" id="KW-0408">Iron</keyword>
<dbReference type="SUPFAM" id="SSF51182">
    <property type="entry name" value="RmlC-like cupins"/>
    <property type="match status" value="1"/>
</dbReference>
<feature type="domain" description="Pirin N-terminal" evidence="4">
    <location>
        <begin position="11"/>
        <end position="121"/>
    </location>
</feature>
<evidence type="ECO:0000313" key="6">
    <source>
        <dbReference type="EMBL" id="PNQ72910.1"/>
    </source>
</evidence>
<evidence type="ECO:0000259" key="4">
    <source>
        <dbReference type="Pfam" id="PF02678"/>
    </source>
</evidence>
<reference evidence="6 7" key="1">
    <citation type="submission" date="2018-01" db="EMBL/GenBank/DDBJ databases">
        <title>The draft genome of Hanstruepera neustonica JCM19743.</title>
        <authorList>
            <person name="He R.-H."/>
            <person name="Du Z.-J."/>
        </authorList>
    </citation>
    <scope>NUCLEOTIDE SEQUENCE [LARGE SCALE GENOMIC DNA]</scope>
    <source>
        <strain evidence="6 7">JCM19743</strain>
    </source>
</reference>
<dbReference type="InterPro" id="IPR011051">
    <property type="entry name" value="RmlC_Cupin_sf"/>
</dbReference>
<organism evidence="6 7">
    <name type="scientific">Hanstruepera neustonica</name>
    <dbReference type="NCBI Taxonomy" id="1445657"/>
    <lineage>
        <taxon>Bacteria</taxon>
        <taxon>Pseudomonadati</taxon>
        <taxon>Bacteroidota</taxon>
        <taxon>Flavobacteriia</taxon>
        <taxon>Flavobacteriales</taxon>
        <taxon>Flavobacteriaceae</taxon>
        <taxon>Hanstruepera</taxon>
    </lineage>
</organism>
<dbReference type="CDD" id="cd02910">
    <property type="entry name" value="cupin_Yhhw_N"/>
    <property type="match status" value="1"/>
</dbReference>
<proteinExistence type="inferred from homology"/>
<evidence type="ECO:0000259" key="5">
    <source>
        <dbReference type="Pfam" id="PF17954"/>
    </source>
</evidence>
<protein>
    <recommendedName>
        <fullName evidence="8">Pirin family protein</fullName>
    </recommendedName>
</protein>
<dbReference type="Pfam" id="PF02678">
    <property type="entry name" value="Pirin"/>
    <property type="match status" value="1"/>
</dbReference>
<dbReference type="PANTHER" id="PTHR43212">
    <property type="entry name" value="QUERCETIN 2,3-DIOXYGENASE"/>
    <property type="match status" value="1"/>
</dbReference>
<dbReference type="InterPro" id="IPR012093">
    <property type="entry name" value="Pirin"/>
</dbReference>
<dbReference type="InterPro" id="IPR003829">
    <property type="entry name" value="Pirin_N_dom"/>
</dbReference>
<name>A0A2K1DY27_9FLAO</name>
<dbReference type="OrthoDB" id="321327at2"/>
<comment type="caution">
    <text evidence="6">The sequence shown here is derived from an EMBL/GenBank/DDBJ whole genome shotgun (WGS) entry which is preliminary data.</text>
</comment>
<feature type="domain" description="Quercetin 2,3-dioxygenase C-terminal cupin" evidence="5">
    <location>
        <begin position="150"/>
        <end position="236"/>
    </location>
</feature>
<dbReference type="InterPro" id="IPR041602">
    <property type="entry name" value="Quercetinase_C"/>
</dbReference>
<sequence>MKTIIHKAEDRGFANHGWLQANHSFSFAGWYNPEKVHFGALRVLNDDVIAPKMGFGTHPHDNMEIITIPLKGVLKHRDNMHDEWQPVLPGEVQVMSAGTGVQHSEINGSVDEYLSLFQIWIIPEKQGVAPRYDQKQFDAEARKGKLQLLVSSFDDSDSESLKIHQDARLSRIDLSNGETFTYKLKSNEHGVYVMNISGNADIDDNILETRDAIGISETESFEIHAKDDLELLFIEVPMMNL</sequence>
<evidence type="ECO:0000313" key="7">
    <source>
        <dbReference type="Proteomes" id="UP000236641"/>
    </source>
</evidence>
<dbReference type="EMBL" id="POWF01000005">
    <property type="protein sequence ID" value="PNQ72910.1"/>
    <property type="molecule type" value="Genomic_DNA"/>
</dbReference>
<accession>A0A2K1DY27</accession>
<evidence type="ECO:0000256" key="1">
    <source>
        <dbReference type="ARBA" id="ARBA00008416"/>
    </source>
</evidence>
<dbReference type="Proteomes" id="UP000236641">
    <property type="component" value="Unassembled WGS sequence"/>
</dbReference>
<dbReference type="AlphaFoldDB" id="A0A2K1DY27"/>
<dbReference type="Pfam" id="PF17954">
    <property type="entry name" value="Pirin_C_2"/>
    <property type="match status" value="1"/>
</dbReference>
<evidence type="ECO:0008006" key="8">
    <source>
        <dbReference type="Google" id="ProtNLM"/>
    </source>
</evidence>
<comment type="similarity">
    <text evidence="1 3">Belongs to the pirin family.</text>
</comment>
<keyword evidence="7" id="KW-1185">Reference proteome</keyword>
<dbReference type="PANTHER" id="PTHR43212:SF3">
    <property type="entry name" value="QUERCETIN 2,3-DIOXYGENASE"/>
    <property type="match status" value="1"/>
</dbReference>
<evidence type="ECO:0000256" key="3">
    <source>
        <dbReference type="RuleBase" id="RU003457"/>
    </source>
</evidence>
<feature type="binding site" evidence="2">
    <location>
        <position position="103"/>
    </location>
    <ligand>
        <name>Fe cation</name>
        <dbReference type="ChEBI" id="CHEBI:24875"/>
    </ligand>
</feature>
<feature type="binding site" evidence="2">
    <location>
        <position position="105"/>
    </location>
    <ligand>
        <name>Fe cation</name>
        <dbReference type="ChEBI" id="CHEBI:24875"/>
    </ligand>
</feature>
<dbReference type="Gene3D" id="2.60.120.10">
    <property type="entry name" value="Jelly Rolls"/>
    <property type="match status" value="2"/>
</dbReference>
<dbReference type="RefSeq" id="WP_103052246.1">
    <property type="nucleotide sequence ID" value="NZ_POWF01000005.1"/>
</dbReference>
<comment type="cofactor">
    <cofactor evidence="2">
        <name>Fe cation</name>
        <dbReference type="ChEBI" id="CHEBI:24875"/>
    </cofactor>
    <text evidence="2">Binds 1 Fe cation per subunit.</text>
</comment>
<dbReference type="PIRSF" id="PIRSF006232">
    <property type="entry name" value="Pirin"/>
    <property type="match status" value="1"/>
</dbReference>